<dbReference type="EMBL" id="HBKN01028220">
    <property type="protein sequence ID" value="CAE2311805.1"/>
    <property type="molecule type" value="Transcribed_RNA"/>
</dbReference>
<dbReference type="SUPFAM" id="SSF82185">
    <property type="entry name" value="Histone H3 K4-specific methyltransferase SET7/9 N-terminal domain"/>
    <property type="match status" value="1"/>
</dbReference>
<sequence length="471" mass="52093">MMEDISRESMQLEKLKLLKPVSNEVRGDQLGFYSRRSNGEQSVDAKALAKEVEEEINERVRSGVQANGSHCEQLVAHAERLCDLKKNQSSFSPTASTTPLQVFVTIHLKAKNAKRLLTKVATLADVCHHRGIAVSDNLDVYFDAKGNAKGDFEVVCAPEMMGNPQRGVQKINSIRGQMKRGDSVKSTALKLPSLGPVESVTGKRKDAAHMSEKVLQDGSRYRGNLRGDKPHGFGSIMYAANDQKQRVKFAGEFEDGIRKGSGCLVWQDGAQYAGDWFGDKPGGFGIEKYPDGSTYVGQYENDMRHGFGTYVFPSGAKYEGCWYLGKRHGKALEQSKKGIFIVEFEGNKRIRQQQYVQGGDEDFERLIAKVRAAVERGKSCGMLYPLPHPPSSCPIAVPPPPSLALVGFMYPFCCTLLLLLLLLFPPLPPSLLSRLKGMQARLLNVLSNESFSWGRGERRLILCIIFGLVNA</sequence>
<name>A0A7S4NVT3_GUITH</name>
<keyword evidence="1" id="KW-0677">Repeat</keyword>
<dbReference type="SMART" id="SM00698">
    <property type="entry name" value="MORN"/>
    <property type="match status" value="5"/>
</dbReference>
<protein>
    <submittedName>
        <fullName evidence="3">Uncharacterized protein</fullName>
    </submittedName>
</protein>
<dbReference type="AlphaFoldDB" id="A0A7S4NVT3"/>
<organism evidence="3">
    <name type="scientific">Guillardia theta</name>
    <name type="common">Cryptophyte</name>
    <name type="synonym">Cryptomonas phi</name>
    <dbReference type="NCBI Taxonomy" id="55529"/>
    <lineage>
        <taxon>Eukaryota</taxon>
        <taxon>Cryptophyceae</taxon>
        <taxon>Pyrenomonadales</taxon>
        <taxon>Geminigeraceae</taxon>
        <taxon>Guillardia</taxon>
    </lineage>
</organism>
<dbReference type="PANTHER" id="PTHR23084">
    <property type="entry name" value="PHOSPHATIDYLINOSITOL-4-PHOSPHATE 5-KINASE RELATED"/>
    <property type="match status" value="1"/>
</dbReference>
<dbReference type="InterPro" id="IPR003409">
    <property type="entry name" value="MORN"/>
</dbReference>
<keyword evidence="2" id="KW-0812">Transmembrane</keyword>
<dbReference type="Gene3D" id="2.20.110.10">
    <property type="entry name" value="Histone H3 K4-specific methyltransferase SET7/9 N-terminal domain"/>
    <property type="match status" value="2"/>
</dbReference>
<evidence type="ECO:0000256" key="2">
    <source>
        <dbReference type="SAM" id="Phobius"/>
    </source>
</evidence>
<dbReference type="Pfam" id="PF02493">
    <property type="entry name" value="MORN"/>
    <property type="match status" value="5"/>
</dbReference>
<keyword evidence="2" id="KW-1133">Transmembrane helix</keyword>
<evidence type="ECO:0000313" key="3">
    <source>
        <dbReference type="EMBL" id="CAE2311805.1"/>
    </source>
</evidence>
<accession>A0A7S4NVT3</accession>
<feature type="transmembrane region" description="Helical" evidence="2">
    <location>
        <begin position="403"/>
        <end position="424"/>
    </location>
</feature>
<keyword evidence="2" id="KW-0472">Membrane</keyword>
<gene>
    <name evidence="3" type="ORF">GTHE00462_LOCUS21840</name>
</gene>
<dbReference type="PANTHER" id="PTHR23084:SF263">
    <property type="entry name" value="MORN REPEAT-CONTAINING PROTEIN 1"/>
    <property type="match status" value="1"/>
</dbReference>
<evidence type="ECO:0000256" key="1">
    <source>
        <dbReference type="ARBA" id="ARBA00022737"/>
    </source>
</evidence>
<reference evidence="3" key="1">
    <citation type="submission" date="2021-01" db="EMBL/GenBank/DDBJ databases">
        <authorList>
            <person name="Corre E."/>
            <person name="Pelletier E."/>
            <person name="Niang G."/>
            <person name="Scheremetjew M."/>
            <person name="Finn R."/>
            <person name="Kale V."/>
            <person name="Holt S."/>
            <person name="Cochrane G."/>
            <person name="Meng A."/>
            <person name="Brown T."/>
            <person name="Cohen L."/>
        </authorList>
    </citation>
    <scope>NUCLEOTIDE SEQUENCE</scope>
    <source>
        <strain evidence="3">CCMP 2712</strain>
    </source>
</reference>
<proteinExistence type="predicted"/>